<dbReference type="OrthoDB" id="348201at2759"/>
<proteinExistence type="predicted"/>
<protein>
    <submittedName>
        <fullName evidence="2">Uncharacterized protein</fullName>
    </submittedName>
</protein>
<evidence type="ECO:0000313" key="2">
    <source>
        <dbReference type="EMBL" id="KIY44833.1"/>
    </source>
</evidence>
<reference evidence="2 3" key="1">
    <citation type="journal article" date="2015" name="Fungal Genet. Biol.">
        <title>Evolution of novel wood decay mechanisms in Agaricales revealed by the genome sequences of Fistulina hepatica and Cylindrobasidium torrendii.</title>
        <authorList>
            <person name="Floudas D."/>
            <person name="Held B.W."/>
            <person name="Riley R."/>
            <person name="Nagy L.G."/>
            <person name="Koehler G."/>
            <person name="Ransdell A.S."/>
            <person name="Younus H."/>
            <person name="Chow J."/>
            <person name="Chiniquy J."/>
            <person name="Lipzen A."/>
            <person name="Tritt A."/>
            <person name="Sun H."/>
            <person name="Haridas S."/>
            <person name="LaButti K."/>
            <person name="Ohm R.A."/>
            <person name="Kues U."/>
            <person name="Blanchette R.A."/>
            <person name="Grigoriev I.V."/>
            <person name="Minto R.E."/>
            <person name="Hibbett D.S."/>
        </authorList>
    </citation>
    <scope>NUCLEOTIDE SEQUENCE [LARGE SCALE GENOMIC DNA]</scope>
    <source>
        <strain evidence="2 3">ATCC 64428</strain>
    </source>
</reference>
<organism evidence="2 3">
    <name type="scientific">Fistulina hepatica ATCC 64428</name>
    <dbReference type="NCBI Taxonomy" id="1128425"/>
    <lineage>
        <taxon>Eukaryota</taxon>
        <taxon>Fungi</taxon>
        <taxon>Dikarya</taxon>
        <taxon>Basidiomycota</taxon>
        <taxon>Agaricomycotina</taxon>
        <taxon>Agaricomycetes</taxon>
        <taxon>Agaricomycetidae</taxon>
        <taxon>Agaricales</taxon>
        <taxon>Fistulinaceae</taxon>
        <taxon>Fistulina</taxon>
    </lineage>
</organism>
<accession>A0A0D7A213</accession>
<feature type="compositionally biased region" description="Basic and acidic residues" evidence="1">
    <location>
        <begin position="30"/>
        <end position="42"/>
    </location>
</feature>
<evidence type="ECO:0000313" key="3">
    <source>
        <dbReference type="Proteomes" id="UP000054144"/>
    </source>
</evidence>
<name>A0A0D7A213_9AGAR</name>
<keyword evidence="3" id="KW-1185">Reference proteome</keyword>
<sequence>MPEEEREHERQALVERFGADLLQKVILARQKRDAKPESKPWKEVPLTSERSEPSSVRSASPALRSPGKLGRTLRFAKVDPTDVHVYESAPPSPRKKILLVLPPPTGDPSEISIGRYKGRPTFTSTTQKTSADEGTPEDICTRFFPDAPADDPVIEWMQPLTSATPDSSLRFLMLERLHFPPTPICAS</sequence>
<gene>
    <name evidence="2" type="ORF">FISHEDRAFT_77244</name>
</gene>
<feature type="region of interest" description="Disordered" evidence="1">
    <location>
        <begin position="96"/>
        <end position="138"/>
    </location>
</feature>
<evidence type="ECO:0000256" key="1">
    <source>
        <dbReference type="SAM" id="MobiDB-lite"/>
    </source>
</evidence>
<feature type="region of interest" description="Disordered" evidence="1">
    <location>
        <begin position="29"/>
        <end position="69"/>
    </location>
</feature>
<dbReference type="AlphaFoldDB" id="A0A0D7A213"/>
<dbReference type="EMBL" id="KN882065">
    <property type="protein sequence ID" value="KIY44833.1"/>
    <property type="molecule type" value="Genomic_DNA"/>
</dbReference>
<dbReference type="Proteomes" id="UP000054144">
    <property type="component" value="Unassembled WGS sequence"/>
</dbReference>